<evidence type="ECO:0000313" key="3">
    <source>
        <dbReference type="Proteomes" id="UP000067738"/>
    </source>
</evidence>
<dbReference type="Gene3D" id="1.25.10.10">
    <property type="entry name" value="Leucine-rich Repeat Variant"/>
    <property type="match status" value="1"/>
</dbReference>
<organism evidence="2 3">
    <name type="scientific">Methanobrevibacter millerae</name>
    <dbReference type="NCBI Taxonomy" id="230361"/>
    <lineage>
        <taxon>Archaea</taxon>
        <taxon>Methanobacteriati</taxon>
        <taxon>Methanobacteriota</taxon>
        <taxon>Methanomada group</taxon>
        <taxon>Methanobacteria</taxon>
        <taxon>Methanobacteriales</taxon>
        <taxon>Methanobacteriaceae</taxon>
        <taxon>Methanobrevibacter</taxon>
    </lineage>
</organism>
<keyword evidence="1" id="KW-0175">Coiled coil</keyword>
<dbReference type="KEGG" id="mmil:sm9_0515"/>
<gene>
    <name evidence="2" type="ORF">sm9_0515</name>
</gene>
<dbReference type="Gene3D" id="1.25.40.10">
    <property type="entry name" value="Tetratricopeptide repeat domain"/>
    <property type="match status" value="1"/>
</dbReference>
<feature type="coiled-coil region" evidence="1">
    <location>
        <begin position="240"/>
        <end position="267"/>
    </location>
</feature>
<proteinExistence type="predicted"/>
<dbReference type="InterPro" id="IPR011989">
    <property type="entry name" value="ARM-like"/>
</dbReference>
<dbReference type="PANTHER" id="PTHR12697">
    <property type="entry name" value="PBS LYASE HEAT-LIKE PROTEIN"/>
    <property type="match status" value="1"/>
</dbReference>
<dbReference type="Proteomes" id="UP000067738">
    <property type="component" value="Chromosome"/>
</dbReference>
<evidence type="ECO:0000313" key="2">
    <source>
        <dbReference type="EMBL" id="ALT68314.1"/>
    </source>
</evidence>
<dbReference type="PATRIC" id="fig|230361.4.peg.538"/>
<dbReference type="RefSeq" id="WP_058738643.1">
    <property type="nucleotide sequence ID" value="NZ_CP011266.1"/>
</dbReference>
<dbReference type="InterPro" id="IPR011990">
    <property type="entry name" value="TPR-like_helical_dom_sf"/>
</dbReference>
<dbReference type="AlphaFoldDB" id="A0A0U3DQQ8"/>
<evidence type="ECO:0000256" key="1">
    <source>
        <dbReference type="SAM" id="Coils"/>
    </source>
</evidence>
<dbReference type="InterPro" id="IPR004155">
    <property type="entry name" value="PBS_lyase_HEAT"/>
</dbReference>
<dbReference type="SMART" id="SM00567">
    <property type="entry name" value="EZ_HEAT"/>
    <property type="match status" value="5"/>
</dbReference>
<dbReference type="SUPFAM" id="SSF48371">
    <property type="entry name" value="ARM repeat"/>
    <property type="match status" value="1"/>
</dbReference>
<dbReference type="OrthoDB" id="142930at2157"/>
<keyword evidence="3" id="KW-1185">Reference proteome</keyword>
<dbReference type="Pfam" id="PF13646">
    <property type="entry name" value="HEAT_2"/>
    <property type="match status" value="2"/>
</dbReference>
<name>A0A0U3DQQ8_9EURY</name>
<accession>A0A0U3DQQ8</accession>
<sequence length="283" mass="31788">MSNLTMTEAIENLQNDDVSIRKEAIESLIGVTDEAAIDPLIEATTDENAQIRFKAAEILGNMGNVAFDRLVSKFESETGKNKRFLAFALKETNNEKAIPLFAQAVSDEDFGVRKVSIRALGELQAHDELDTIAKGLDDEDWGVRLAAIYACADLASDDSIALIKKARRDESDKDFKKSCNKAIKKAEKNQKAKAEGKVVSNTIPMKTIKEMEKTNPQKAIKEYKKYVQSESDKDAPYKRLAILYRKLRQDENEIAVLEKAIEVLSVKKPGKEDWFVKRLAKMK</sequence>
<dbReference type="GeneID" id="26735492"/>
<dbReference type="GO" id="GO:0016491">
    <property type="term" value="F:oxidoreductase activity"/>
    <property type="evidence" value="ECO:0007669"/>
    <property type="project" value="TreeGrafter"/>
</dbReference>
<reference evidence="2 3" key="1">
    <citation type="submission" date="2015-04" db="EMBL/GenBank/DDBJ databases">
        <title>The complete genome sequence of the rumen methanogen Methanobrevibacter millerae SM9.</title>
        <authorList>
            <person name="Leahy S.C."/>
            <person name="Kelly W.J."/>
            <person name="Pacheco D.M."/>
            <person name="Li D."/>
            <person name="Altermann E."/>
            <person name="Attwood G.T."/>
        </authorList>
    </citation>
    <scope>NUCLEOTIDE SEQUENCE [LARGE SCALE GENOMIC DNA]</scope>
    <source>
        <strain evidence="2 3">SM9</strain>
    </source>
</reference>
<protein>
    <submittedName>
        <fullName evidence="2">HEAT repeat-containing protein</fullName>
    </submittedName>
</protein>
<dbReference type="InterPro" id="IPR016024">
    <property type="entry name" value="ARM-type_fold"/>
</dbReference>
<dbReference type="PANTHER" id="PTHR12697:SF5">
    <property type="entry name" value="DEOXYHYPUSINE HYDROXYLASE"/>
    <property type="match status" value="1"/>
</dbReference>
<dbReference type="EMBL" id="CP011266">
    <property type="protein sequence ID" value="ALT68314.1"/>
    <property type="molecule type" value="Genomic_DNA"/>
</dbReference>